<feature type="domain" description="HTH arsR-type" evidence="4">
    <location>
        <begin position="14"/>
        <end position="108"/>
    </location>
</feature>
<organism evidence="5 6">
    <name type="scientific">Mycobacterium helveticum</name>
    <dbReference type="NCBI Taxonomy" id="2592811"/>
    <lineage>
        <taxon>Bacteria</taxon>
        <taxon>Bacillati</taxon>
        <taxon>Actinomycetota</taxon>
        <taxon>Actinomycetes</taxon>
        <taxon>Mycobacteriales</taxon>
        <taxon>Mycobacteriaceae</taxon>
        <taxon>Mycobacterium</taxon>
    </lineage>
</organism>
<dbReference type="PANTHER" id="PTHR33154">
    <property type="entry name" value="TRANSCRIPTIONAL REGULATOR, ARSR FAMILY"/>
    <property type="match status" value="1"/>
</dbReference>
<evidence type="ECO:0000256" key="2">
    <source>
        <dbReference type="ARBA" id="ARBA00023125"/>
    </source>
</evidence>
<dbReference type="InterPro" id="IPR051081">
    <property type="entry name" value="HTH_MetalResp_TranReg"/>
</dbReference>
<keyword evidence="6" id="KW-1185">Reference proteome</keyword>
<dbReference type="Gene3D" id="1.10.10.10">
    <property type="entry name" value="Winged helix-like DNA-binding domain superfamily/Winged helix DNA-binding domain"/>
    <property type="match status" value="1"/>
</dbReference>
<dbReference type="PANTHER" id="PTHR33154:SF18">
    <property type="entry name" value="ARSENICAL RESISTANCE OPERON REPRESSOR"/>
    <property type="match status" value="1"/>
</dbReference>
<accession>A0A557WY46</accession>
<protein>
    <submittedName>
        <fullName evidence="5">Helix-turn-helix transcriptional regulator</fullName>
    </submittedName>
</protein>
<dbReference type="InterPro" id="IPR001845">
    <property type="entry name" value="HTH_ArsR_DNA-bd_dom"/>
</dbReference>
<dbReference type="GO" id="GO:0003700">
    <property type="term" value="F:DNA-binding transcription factor activity"/>
    <property type="evidence" value="ECO:0007669"/>
    <property type="project" value="InterPro"/>
</dbReference>
<dbReference type="PRINTS" id="PR00778">
    <property type="entry name" value="HTHARSR"/>
</dbReference>
<dbReference type="SMART" id="SM00418">
    <property type="entry name" value="HTH_ARSR"/>
    <property type="match status" value="1"/>
</dbReference>
<dbReference type="EMBL" id="VMQU01000182">
    <property type="protein sequence ID" value="TVS78161.1"/>
    <property type="molecule type" value="Genomic_DNA"/>
</dbReference>
<evidence type="ECO:0000259" key="4">
    <source>
        <dbReference type="PROSITE" id="PS50987"/>
    </source>
</evidence>
<dbReference type="InterPro" id="IPR036390">
    <property type="entry name" value="WH_DNA-bd_sf"/>
</dbReference>
<dbReference type="PROSITE" id="PS50987">
    <property type="entry name" value="HTH_ARSR_2"/>
    <property type="match status" value="1"/>
</dbReference>
<dbReference type="InterPro" id="IPR011991">
    <property type="entry name" value="ArsR-like_HTH"/>
</dbReference>
<reference evidence="5 6" key="1">
    <citation type="submission" date="2019-07" db="EMBL/GenBank/DDBJ databases">
        <title>New Mycobacterium species.</title>
        <authorList>
            <person name="Tortoli E."/>
            <person name="Ghielmetti G."/>
            <person name="Friedel U."/>
            <person name="Trovato A."/>
        </authorList>
    </citation>
    <scope>NUCLEOTIDE SEQUENCE [LARGE SCALE GENOMIC DNA]</scope>
    <source>
        <strain evidence="5 6">16-83</strain>
    </source>
</reference>
<sequence>MSAIAVDERAPGRAAEPQPDVAEAAVKLFGDPLRAQIVRLLTREQMCTCHLMEDTGARQSTLSHHLRILREAGFVAAEPCGRYTYYRLRPEALSALTAGIAELTVQAHMTQAVRRPCS</sequence>
<keyword evidence="3" id="KW-0804">Transcription</keyword>
<dbReference type="Proteomes" id="UP000320513">
    <property type="component" value="Unassembled WGS sequence"/>
</dbReference>
<proteinExistence type="predicted"/>
<name>A0A557WY46_9MYCO</name>
<gene>
    <name evidence="5" type="ORF">FPZ47_25450</name>
</gene>
<dbReference type="SUPFAM" id="SSF46785">
    <property type="entry name" value="Winged helix' DNA-binding domain"/>
    <property type="match status" value="1"/>
</dbReference>
<keyword evidence="2" id="KW-0238">DNA-binding</keyword>
<comment type="caution">
    <text evidence="5">The sequence shown here is derived from an EMBL/GenBank/DDBJ whole genome shotgun (WGS) entry which is preliminary data.</text>
</comment>
<dbReference type="AlphaFoldDB" id="A0A557WY46"/>
<keyword evidence="1" id="KW-0805">Transcription regulation</keyword>
<dbReference type="Pfam" id="PF01022">
    <property type="entry name" value="HTH_5"/>
    <property type="match status" value="1"/>
</dbReference>
<dbReference type="OrthoDB" id="9798835at2"/>
<dbReference type="GO" id="GO:0003677">
    <property type="term" value="F:DNA binding"/>
    <property type="evidence" value="ECO:0007669"/>
    <property type="project" value="UniProtKB-KW"/>
</dbReference>
<dbReference type="NCBIfam" id="NF033788">
    <property type="entry name" value="HTH_metalloreg"/>
    <property type="match status" value="1"/>
</dbReference>
<evidence type="ECO:0000256" key="3">
    <source>
        <dbReference type="ARBA" id="ARBA00023163"/>
    </source>
</evidence>
<dbReference type="InterPro" id="IPR036388">
    <property type="entry name" value="WH-like_DNA-bd_sf"/>
</dbReference>
<evidence type="ECO:0000256" key="1">
    <source>
        <dbReference type="ARBA" id="ARBA00023015"/>
    </source>
</evidence>
<evidence type="ECO:0000313" key="5">
    <source>
        <dbReference type="EMBL" id="TVS78161.1"/>
    </source>
</evidence>
<evidence type="ECO:0000313" key="6">
    <source>
        <dbReference type="Proteomes" id="UP000320513"/>
    </source>
</evidence>
<dbReference type="CDD" id="cd00090">
    <property type="entry name" value="HTH_ARSR"/>
    <property type="match status" value="1"/>
</dbReference>